<dbReference type="EMBL" id="FLUL01000001">
    <property type="protein sequence ID" value="SBV93415.1"/>
    <property type="molecule type" value="Genomic_DNA"/>
</dbReference>
<organism evidence="1">
    <name type="scientific">uncultured Dysgonomonas sp</name>
    <dbReference type="NCBI Taxonomy" id="206096"/>
    <lineage>
        <taxon>Bacteria</taxon>
        <taxon>Pseudomonadati</taxon>
        <taxon>Bacteroidota</taxon>
        <taxon>Bacteroidia</taxon>
        <taxon>Bacteroidales</taxon>
        <taxon>Dysgonomonadaceae</taxon>
        <taxon>Dysgonomonas</taxon>
        <taxon>environmental samples</taxon>
    </lineage>
</organism>
<proteinExistence type="predicted"/>
<reference evidence="1" key="1">
    <citation type="submission" date="2016-04" db="EMBL/GenBank/DDBJ databases">
        <authorList>
            <person name="Evans L.H."/>
            <person name="Alamgir A."/>
            <person name="Owens N."/>
            <person name="Weber N.D."/>
            <person name="Virtaneva K."/>
            <person name="Barbian K."/>
            <person name="Babar A."/>
            <person name="Rosenke K."/>
        </authorList>
    </citation>
    <scope>NUCLEOTIDE SEQUENCE</scope>
    <source>
        <strain evidence="1">86-2</strain>
    </source>
</reference>
<gene>
    <name evidence="1" type="ORF">KL86DYS2_10537</name>
</gene>
<evidence type="ECO:0000313" key="1">
    <source>
        <dbReference type="EMBL" id="SBV93415.1"/>
    </source>
</evidence>
<accession>A0A212J2L7</accession>
<protein>
    <submittedName>
        <fullName evidence="1">Uncharacterized protein</fullName>
    </submittedName>
</protein>
<name>A0A212J2L7_9BACT</name>
<dbReference type="AlphaFoldDB" id="A0A212J2L7"/>
<sequence>MGDRNVFCCDRNPCEKDAMIKKTIKNRFRIVLLADFIHKYKTISDRIYL</sequence>